<evidence type="ECO:0000313" key="3">
    <source>
        <dbReference type="Proteomes" id="UP000639772"/>
    </source>
</evidence>
<dbReference type="Pfam" id="PF07891">
    <property type="entry name" value="DUF1666"/>
    <property type="match status" value="1"/>
</dbReference>
<feature type="compositionally biased region" description="Acidic residues" evidence="1">
    <location>
        <begin position="11"/>
        <end position="24"/>
    </location>
</feature>
<dbReference type="Proteomes" id="UP000639772">
    <property type="component" value="Unassembled WGS sequence"/>
</dbReference>
<name>A0A835U5S5_VANPL</name>
<gene>
    <name evidence="2" type="ORF">HPP92_027571</name>
</gene>
<evidence type="ECO:0000313" key="2">
    <source>
        <dbReference type="EMBL" id="KAG0448915.1"/>
    </source>
</evidence>
<dbReference type="PANTHER" id="PTHR46741">
    <property type="entry name" value="OS09G0413600 PROTEIN"/>
    <property type="match status" value="1"/>
</dbReference>
<comment type="caution">
    <text evidence="2">The sequence shown here is derived from an EMBL/GenBank/DDBJ whole genome shotgun (WGS) entry which is preliminary data.</text>
</comment>
<feature type="region of interest" description="Disordered" evidence="1">
    <location>
        <begin position="174"/>
        <end position="202"/>
    </location>
</feature>
<feature type="compositionally biased region" description="Basic and acidic residues" evidence="1">
    <location>
        <begin position="176"/>
        <end position="197"/>
    </location>
</feature>
<evidence type="ECO:0000256" key="1">
    <source>
        <dbReference type="SAM" id="MobiDB-lite"/>
    </source>
</evidence>
<protein>
    <submittedName>
        <fullName evidence="2">Uncharacterized protein</fullName>
    </submittedName>
</protein>
<dbReference type="InterPro" id="IPR012870">
    <property type="entry name" value="DUF1666"/>
</dbReference>
<proteinExistence type="predicted"/>
<sequence>MESFTLQRSDYEEEEAEKDDDDNIDYVHDVDDDKTSDFVYEEGYKKLLGQNLVSPVHKELFMGTSPAQKKSSGNPEFELELQGVDLKLLENGNSDCSPSSAVHDLLIEFVEDSSDEELSSVKSSFRLESLSDSLPVKDVGDQESKAEVLEKELGKVADDGSSCESNSLSNASKVWKLKDEGQDENKKDSEEKWKAEESMSQDFDDEQLDELWEHQDLIEQLKMELKKVRAVGLPTIFEESESPRAIEDLKPFNKIDEKFRRQDSMDELQKFYRSYRERMRKLDVLNYQKMYAMGFLQVKEPLQSIWVQRPLFSTFMTHLSQNFLPFCHRTFNKDPSEKLIKDLQCDLEAVYVGQTCLSWEFLRWQYEKSREMPESLIHAEGFSTIRLLENSNSSKSCYKDLQRTSHFMAQGSPTTSNSDVFVEAFSKFPS</sequence>
<reference evidence="2 3" key="1">
    <citation type="journal article" date="2020" name="Nat. Food">
        <title>A phased Vanilla planifolia genome enables genetic improvement of flavour and production.</title>
        <authorList>
            <person name="Hasing T."/>
            <person name="Tang H."/>
            <person name="Brym M."/>
            <person name="Khazi F."/>
            <person name="Huang T."/>
            <person name="Chambers A.H."/>
        </authorList>
    </citation>
    <scope>NUCLEOTIDE SEQUENCE [LARGE SCALE GENOMIC DNA]</scope>
    <source>
        <tissue evidence="2">Leaf</tissue>
    </source>
</reference>
<dbReference type="AlphaFoldDB" id="A0A835U5S5"/>
<organism evidence="2 3">
    <name type="scientific">Vanilla planifolia</name>
    <name type="common">Vanilla</name>
    <dbReference type="NCBI Taxonomy" id="51239"/>
    <lineage>
        <taxon>Eukaryota</taxon>
        <taxon>Viridiplantae</taxon>
        <taxon>Streptophyta</taxon>
        <taxon>Embryophyta</taxon>
        <taxon>Tracheophyta</taxon>
        <taxon>Spermatophyta</taxon>
        <taxon>Magnoliopsida</taxon>
        <taxon>Liliopsida</taxon>
        <taxon>Asparagales</taxon>
        <taxon>Orchidaceae</taxon>
        <taxon>Vanilloideae</taxon>
        <taxon>Vanilleae</taxon>
        <taxon>Vanilla</taxon>
    </lineage>
</organism>
<dbReference type="PANTHER" id="PTHR46741:SF2">
    <property type="entry name" value="RIBOSOMAL PROTEIN L34AE"/>
    <property type="match status" value="1"/>
</dbReference>
<accession>A0A835U5S5</accession>
<feature type="region of interest" description="Disordered" evidence="1">
    <location>
        <begin position="1"/>
        <end position="26"/>
    </location>
</feature>
<dbReference type="EMBL" id="JADCNM010000242">
    <property type="protein sequence ID" value="KAG0448915.1"/>
    <property type="molecule type" value="Genomic_DNA"/>
</dbReference>
<dbReference type="OrthoDB" id="772197at2759"/>